<reference evidence="2" key="1">
    <citation type="submission" date="2021-09" db="EMBL/GenBank/DDBJ databases">
        <authorList>
            <consortium name="AG Swart"/>
            <person name="Singh M."/>
            <person name="Singh A."/>
            <person name="Seah K."/>
            <person name="Emmerich C."/>
        </authorList>
    </citation>
    <scope>NUCLEOTIDE SEQUENCE</scope>
    <source>
        <strain evidence="2">ATCC30299</strain>
    </source>
</reference>
<protein>
    <recommendedName>
        <fullName evidence="1">Serine aminopeptidase S33 domain-containing protein</fullName>
    </recommendedName>
</protein>
<dbReference type="Pfam" id="PF12146">
    <property type="entry name" value="Hydrolase_4"/>
    <property type="match status" value="1"/>
</dbReference>
<dbReference type="InterPro" id="IPR022742">
    <property type="entry name" value="Hydrolase_4"/>
</dbReference>
<evidence type="ECO:0000313" key="2">
    <source>
        <dbReference type="EMBL" id="CAG9335462.1"/>
    </source>
</evidence>
<dbReference type="AlphaFoldDB" id="A0AAU9KDB8"/>
<dbReference type="EMBL" id="CAJZBQ010000062">
    <property type="protein sequence ID" value="CAG9335462.1"/>
    <property type="molecule type" value="Genomic_DNA"/>
</dbReference>
<dbReference type="Proteomes" id="UP001162131">
    <property type="component" value="Unassembled WGS sequence"/>
</dbReference>
<evidence type="ECO:0000259" key="1">
    <source>
        <dbReference type="Pfam" id="PF12146"/>
    </source>
</evidence>
<gene>
    <name evidence="2" type="ORF">BSTOLATCC_MIC63935</name>
</gene>
<organism evidence="2 3">
    <name type="scientific">Blepharisma stoltei</name>
    <dbReference type="NCBI Taxonomy" id="1481888"/>
    <lineage>
        <taxon>Eukaryota</taxon>
        <taxon>Sar</taxon>
        <taxon>Alveolata</taxon>
        <taxon>Ciliophora</taxon>
        <taxon>Postciliodesmatophora</taxon>
        <taxon>Heterotrichea</taxon>
        <taxon>Heterotrichida</taxon>
        <taxon>Blepharismidae</taxon>
        <taxon>Blepharisma</taxon>
    </lineage>
</organism>
<dbReference type="PANTHER" id="PTHR43358:SF4">
    <property type="entry name" value="ALPHA_BETA HYDROLASE FOLD-1 DOMAIN-CONTAINING PROTEIN"/>
    <property type="match status" value="1"/>
</dbReference>
<name>A0AAU9KDB8_9CILI</name>
<accession>A0AAU9KDB8</accession>
<dbReference type="InterPro" id="IPR029058">
    <property type="entry name" value="AB_hydrolase_fold"/>
</dbReference>
<proteinExistence type="predicted"/>
<dbReference type="Gene3D" id="3.40.50.1820">
    <property type="entry name" value="alpha/beta hydrolase"/>
    <property type="match status" value="1"/>
</dbReference>
<sequence length="356" mass="40542">MSFLTKGYEELWKAIIRPPKETYMPEDLGPTEFAIDDRNFKRSDFQLSNHRSLHLQCSHFEPIPEERVAERLPCVIYLHGNSSSRLEALSIVPVLLPANITVFCLDTSGSGISDGEYISLGWYERDDLACVVDHLRRSEKVTCIGLWGRSMGAVTALLHGDRDPSIAGMVIDSPFSNLRVLSEELARMYAKNVPGFMLSAALSMIRKTVKKKAKFDINELDPLKHVDMCFIPALFCAGKDDTFINPRHTQILYEKYAGDKNLIMVDGDHNSMRPQFLLDSAAIFFYNTLQCDQLPPFVPSNPRRKRRQQFSNPNQNAFAFAQQFQDNLLSDEELLTKAIEESLKIEESKEKQNNEQ</sequence>
<dbReference type="InterPro" id="IPR052920">
    <property type="entry name" value="DNA-binding_regulatory"/>
</dbReference>
<dbReference type="SUPFAM" id="SSF53474">
    <property type="entry name" value="alpha/beta-Hydrolases"/>
    <property type="match status" value="1"/>
</dbReference>
<evidence type="ECO:0000313" key="3">
    <source>
        <dbReference type="Proteomes" id="UP001162131"/>
    </source>
</evidence>
<feature type="domain" description="Serine aminopeptidase S33" evidence="1">
    <location>
        <begin position="74"/>
        <end position="197"/>
    </location>
</feature>
<dbReference type="PANTHER" id="PTHR43358">
    <property type="entry name" value="ALPHA/BETA-HYDROLASE"/>
    <property type="match status" value="1"/>
</dbReference>
<comment type="caution">
    <text evidence="2">The sequence shown here is derived from an EMBL/GenBank/DDBJ whole genome shotgun (WGS) entry which is preliminary data.</text>
</comment>
<keyword evidence="3" id="KW-1185">Reference proteome</keyword>